<dbReference type="SUPFAM" id="SSF53335">
    <property type="entry name" value="S-adenosyl-L-methionine-dependent methyltransferases"/>
    <property type="match status" value="1"/>
</dbReference>
<name>A0A1T4XUC2_9BACT</name>
<dbReference type="AlphaFoldDB" id="A0A1T4XUC2"/>
<dbReference type="InterPro" id="IPR002052">
    <property type="entry name" value="DNA_methylase_N6_adenine_CS"/>
</dbReference>
<dbReference type="GO" id="GO:0032259">
    <property type="term" value="P:methylation"/>
    <property type="evidence" value="ECO:0007669"/>
    <property type="project" value="UniProtKB-KW"/>
</dbReference>
<dbReference type="InterPro" id="IPR050210">
    <property type="entry name" value="tRNA_Adenine-N(6)_MTase"/>
</dbReference>
<dbReference type="RefSeq" id="WP_078717988.1">
    <property type="nucleotide sequence ID" value="NZ_FUYC01000016.1"/>
</dbReference>
<evidence type="ECO:0000313" key="3">
    <source>
        <dbReference type="Proteomes" id="UP000190027"/>
    </source>
</evidence>
<feature type="region of interest" description="Disordered" evidence="1">
    <location>
        <begin position="1"/>
        <end position="26"/>
    </location>
</feature>
<keyword evidence="2" id="KW-0808">Transferase</keyword>
<dbReference type="PANTHER" id="PTHR47739">
    <property type="entry name" value="TRNA1(VAL) (ADENINE(37)-N6)-METHYLTRANSFERASE"/>
    <property type="match status" value="1"/>
</dbReference>
<keyword evidence="3" id="KW-1185">Reference proteome</keyword>
<dbReference type="EMBL" id="FUYC01000016">
    <property type="protein sequence ID" value="SKA92685.1"/>
    <property type="molecule type" value="Genomic_DNA"/>
</dbReference>
<feature type="compositionally biased region" description="Polar residues" evidence="1">
    <location>
        <begin position="1"/>
        <end position="14"/>
    </location>
</feature>
<dbReference type="Gene3D" id="3.40.50.150">
    <property type="entry name" value="Vaccinia Virus protein VP39"/>
    <property type="match status" value="1"/>
</dbReference>
<dbReference type="OrthoDB" id="5489421at2"/>
<evidence type="ECO:0000256" key="1">
    <source>
        <dbReference type="SAM" id="MobiDB-lite"/>
    </source>
</evidence>
<sequence length="286" mass="31250">MTTGPEQRDAQAQPSPRDRFPRGLQQPGNGYRFSMDALLLAAFAARALGGSPGGRTRHVLDLGTGCGVVGIGFLLARQYMEQAHAGWSFSGETAAAQSWQVVGVERLPELFHCAVQNIQELGVDEQFTPVLSDVAEYNVANNTYDAVISNPPFRALGRGRACPSAGRDAARFEDAKGPVPFFRAARAALRDKAPFYLVHLPERLPELFCLARDMGLEPKRMRLVHGHGQAEARMVLLEMRKNAGSGLRVEPPLQLYHGHGPDRCLTREALAFCPFLQCNAEKRGAS</sequence>
<protein>
    <submittedName>
        <fullName evidence="2">tRNA1(Val) A37 N6-methylase TrmN6</fullName>
    </submittedName>
</protein>
<dbReference type="CDD" id="cd02440">
    <property type="entry name" value="AdoMet_MTases"/>
    <property type="match status" value="1"/>
</dbReference>
<dbReference type="STRING" id="1121449.SAMN02745704_02443"/>
<dbReference type="PANTHER" id="PTHR47739:SF1">
    <property type="entry name" value="TRNA1(VAL) (ADENINE(37)-N6)-METHYLTRANSFERASE"/>
    <property type="match status" value="1"/>
</dbReference>
<dbReference type="InterPro" id="IPR029063">
    <property type="entry name" value="SAM-dependent_MTases_sf"/>
</dbReference>
<dbReference type="PROSITE" id="PS00092">
    <property type="entry name" value="N6_MTASE"/>
    <property type="match status" value="1"/>
</dbReference>
<dbReference type="GO" id="GO:0003676">
    <property type="term" value="F:nucleic acid binding"/>
    <property type="evidence" value="ECO:0007669"/>
    <property type="project" value="InterPro"/>
</dbReference>
<evidence type="ECO:0000313" key="2">
    <source>
        <dbReference type="EMBL" id="SKA92685.1"/>
    </source>
</evidence>
<dbReference type="GO" id="GO:0008168">
    <property type="term" value="F:methyltransferase activity"/>
    <property type="evidence" value="ECO:0007669"/>
    <property type="project" value="UniProtKB-KW"/>
</dbReference>
<accession>A0A1T4XUC2</accession>
<gene>
    <name evidence="2" type="ORF">SAMN02745704_02443</name>
</gene>
<keyword evidence="2" id="KW-0489">Methyltransferase</keyword>
<dbReference type="Proteomes" id="UP000190027">
    <property type="component" value="Unassembled WGS sequence"/>
</dbReference>
<organism evidence="2 3">
    <name type="scientific">Paucidesulfovibrio gracilis DSM 16080</name>
    <dbReference type="NCBI Taxonomy" id="1121449"/>
    <lineage>
        <taxon>Bacteria</taxon>
        <taxon>Pseudomonadati</taxon>
        <taxon>Thermodesulfobacteriota</taxon>
        <taxon>Desulfovibrionia</taxon>
        <taxon>Desulfovibrionales</taxon>
        <taxon>Desulfovibrionaceae</taxon>
        <taxon>Paucidesulfovibrio</taxon>
    </lineage>
</organism>
<reference evidence="2 3" key="1">
    <citation type="submission" date="2017-02" db="EMBL/GenBank/DDBJ databases">
        <authorList>
            <person name="Peterson S.W."/>
        </authorList>
    </citation>
    <scope>NUCLEOTIDE SEQUENCE [LARGE SCALE GENOMIC DNA]</scope>
    <source>
        <strain evidence="2 3">DSM 16080</strain>
    </source>
</reference>
<proteinExistence type="predicted"/>